<dbReference type="KEGG" id="rsz:108814099"/>
<evidence type="ECO:0000256" key="1">
    <source>
        <dbReference type="SAM" id="MobiDB-lite"/>
    </source>
</evidence>
<sequence>MLDTLIGGYGHGFGRKDHISSGYGFEGHNEFVSHEDSGSGHFDRQSRYDHQMSLPANHGRPPMARMPPCDEEYSDDDEFIKKSRSHHTTVLSHHQQKPHMNLAQPHHNMANGWQGKHEDGYHGGHGLQQHGGHGMQQHGGHGMQQHGAHGMQQHGAHGMQQHGGHGMQQHGGHGMQHPDGHGGHGGHGIQQHGAHGMQQHDVHGMQQHGAHGMKHQDRLMGPQIPPHNVYMNPSHGSGSGRTVMVKASENWRMSKSSGGHHKVGWGSKGL</sequence>
<feature type="compositionally biased region" description="Gly residues" evidence="1">
    <location>
        <begin position="161"/>
        <end position="174"/>
    </location>
</feature>
<dbReference type="GeneID" id="108814099"/>
<organism evidence="2 3">
    <name type="scientific">Raphanus sativus</name>
    <name type="common">Radish</name>
    <name type="synonym">Raphanus raphanistrum var. sativus</name>
    <dbReference type="NCBI Taxonomy" id="3726"/>
    <lineage>
        <taxon>Eukaryota</taxon>
        <taxon>Viridiplantae</taxon>
        <taxon>Streptophyta</taxon>
        <taxon>Embryophyta</taxon>
        <taxon>Tracheophyta</taxon>
        <taxon>Spermatophyta</taxon>
        <taxon>Magnoliopsida</taxon>
        <taxon>eudicotyledons</taxon>
        <taxon>Gunneridae</taxon>
        <taxon>Pentapetalae</taxon>
        <taxon>rosids</taxon>
        <taxon>malvids</taxon>
        <taxon>Brassicales</taxon>
        <taxon>Brassicaceae</taxon>
        <taxon>Brassiceae</taxon>
        <taxon>Raphanus</taxon>
    </lineage>
</organism>
<reference evidence="3" key="2">
    <citation type="submission" date="2025-08" db="UniProtKB">
        <authorList>
            <consortium name="RefSeq"/>
        </authorList>
    </citation>
    <scope>IDENTIFICATION</scope>
    <source>
        <tissue evidence="3">Leaf</tissue>
    </source>
</reference>
<gene>
    <name evidence="3" type="primary">LOC108814099</name>
</gene>
<evidence type="ECO:0000313" key="3">
    <source>
        <dbReference type="RefSeq" id="XP_018442093.1"/>
    </source>
</evidence>
<dbReference type="AlphaFoldDB" id="A0A6J0K363"/>
<evidence type="ECO:0000313" key="2">
    <source>
        <dbReference type="Proteomes" id="UP000504610"/>
    </source>
</evidence>
<name>A0A6J0K363_RAPSA</name>
<dbReference type="OrthoDB" id="1106092at2759"/>
<accession>A0A6J0K363</accession>
<keyword evidence="2" id="KW-1185">Reference proteome</keyword>
<feature type="compositionally biased region" description="Low complexity" evidence="1">
    <location>
        <begin position="143"/>
        <end position="160"/>
    </location>
</feature>
<dbReference type="RefSeq" id="XP_018442093.1">
    <property type="nucleotide sequence ID" value="XM_018586591.2"/>
</dbReference>
<reference evidence="2" key="1">
    <citation type="journal article" date="2019" name="Database">
        <title>The radish genome database (RadishGD): an integrated information resource for radish genomics.</title>
        <authorList>
            <person name="Yu H.J."/>
            <person name="Baek S."/>
            <person name="Lee Y.J."/>
            <person name="Cho A."/>
            <person name="Mun J.H."/>
        </authorList>
    </citation>
    <scope>NUCLEOTIDE SEQUENCE [LARGE SCALE GENOMIC DNA]</scope>
    <source>
        <strain evidence="2">cv. WK10039</strain>
    </source>
</reference>
<protein>
    <submittedName>
        <fullName evidence="3">Uncharacterized protein LOC108814099 isoform X1</fullName>
    </submittedName>
</protein>
<feature type="region of interest" description="Disordered" evidence="1">
    <location>
        <begin position="115"/>
        <end position="241"/>
    </location>
</feature>
<feature type="compositionally biased region" description="Gly residues" evidence="1">
    <location>
        <begin position="123"/>
        <end position="142"/>
    </location>
</feature>
<proteinExistence type="predicted"/>
<dbReference type="Proteomes" id="UP000504610">
    <property type="component" value="Chromosome 7"/>
</dbReference>